<evidence type="ECO:0000313" key="4">
    <source>
        <dbReference type="Proteomes" id="UP000441585"/>
    </source>
</evidence>
<dbReference type="AlphaFoldDB" id="A0A6I2M7A7"/>
<feature type="transmembrane region" description="Helical" evidence="1">
    <location>
        <begin position="6"/>
        <end position="25"/>
    </location>
</feature>
<proteinExistence type="predicted"/>
<dbReference type="InterPro" id="IPR036779">
    <property type="entry name" value="LysM_dom_sf"/>
</dbReference>
<reference evidence="3 4" key="1">
    <citation type="submission" date="2019-11" db="EMBL/GenBank/DDBJ databases">
        <title>Bacillus idriensis genome.</title>
        <authorList>
            <person name="Konopka E.N."/>
            <person name="Newman J.D."/>
        </authorList>
    </citation>
    <scope>NUCLEOTIDE SEQUENCE [LARGE SCALE GENOMIC DNA]</scope>
    <source>
        <strain evidence="3 4">DSM 19097</strain>
    </source>
</reference>
<sequence>MLKESFSYLLSFFIVVIVAVFALSYTGEKDSMDHYVNIEVIEGDSIWSIADKFKEHHNLSKTDFVEWVQEKNGMETAVIKPGEQVFIPIEKTAYYEVNQIASKK</sequence>
<dbReference type="PROSITE" id="PS51782">
    <property type="entry name" value="LYSM"/>
    <property type="match status" value="1"/>
</dbReference>
<dbReference type="CDD" id="cd00118">
    <property type="entry name" value="LysM"/>
    <property type="match status" value="1"/>
</dbReference>
<dbReference type="Proteomes" id="UP000441585">
    <property type="component" value="Unassembled WGS sequence"/>
</dbReference>
<dbReference type="Pfam" id="PF01476">
    <property type="entry name" value="LysM"/>
    <property type="match status" value="1"/>
</dbReference>
<evidence type="ECO:0000313" key="3">
    <source>
        <dbReference type="EMBL" id="MRX53769.1"/>
    </source>
</evidence>
<keyword evidence="4" id="KW-1185">Reference proteome</keyword>
<comment type="caution">
    <text evidence="3">The sequence shown here is derived from an EMBL/GenBank/DDBJ whole genome shotgun (WGS) entry which is preliminary data.</text>
</comment>
<feature type="domain" description="LysM" evidence="2">
    <location>
        <begin position="36"/>
        <end position="87"/>
    </location>
</feature>
<keyword evidence="1" id="KW-0812">Transmembrane</keyword>
<evidence type="ECO:0000256" key="1">
    <source>
        <dbReference type="SAM" id="Phobius"/>
    </source>
</evidence>
<protein>
    <submittedName>
        <fullName evidence="3">LysM peptidoglycan-binding domain-containing protein</fullName>
    </submittedName>
</protein>
<organism evidence="3 4">
    <name type="scientific">Metabacillus idriensis</name>
    <dbReference type="NCBI Taxonomy" id="324768"/>
    <lineage>
        <taxon>Bacteria</taxon>
        <taxon>Bacillati</taxon>
        <taxon>Bacillota</taxon>
        <taxon>Bacilli</taxon>
        <taxon>Bacillales</taxon>
        <taxon>Bacillaceae</taxon>
        <taxon>Metabacillus</taxon>
    </lineage>
</organism>
<evidence type="ECO:0000259" key="2">
    <source>
        <dbReference type="PROSITE" id="PS51782"/>
    </source>
</evidence>
<gene>
    <name evidence="3" type="ORF">GJU41_07265</name>
</gene>
<keyword evidence="1" id="KW-0472">Membrane</keyword>
<accession>A0A6I2M7A7</accession>
<dbReference type="Gene3D" id="3.10.350.10">
    <property type="entry name" value="LysM domain"/>
    <property type="match status" value="1"/>
</dbReference>
<dbReference type="EMBL" id="WKKF01000001">
    <property type="protein sequence ID" value="MRX53769.1"/>
    <property type="molecule type" value="Genomic_DNA"/>
</dbReference>
<name>A0A6I2M7A7_9BACI</name>
<dbReference type="RefSeq" id="WP_070877343.1">
    <property type="nucleotide sequence ID" value="NZ_CAJGAA010000001.1"/>
</dbReference>
<dbReference type="InterPro" id="IPR018392">
    <property type="entry name" value="LysM"/>
</dbReference>
<keyword evidence="1" id="KW-1133">Transmembrane helix</keyword>